<feature type="region of interest" description="Disordered" evidence="2">
    <location>
        <begin position="306"/>
        <end position="411"/>
    </location>
</feature>
<keyword evidence="4" id="KW-1185">Reference proteome</keyword>
<accession>A0ABD6E9Z8</accession>
<sequence>MYEMFFSGSIDVSQPVSNLANTTAGQTDVIAQSLALREEMRAKAEKMDMAAKNMAKEVERLKRELQHVTFERDAWRSDSKRLDIQVQRLRAQQNSVDSPEESAASTNSMTPSDSSSSMDRQCLEDFRFSSDRVTSSTMCPSAVMKNGKLQNKGDERKQFRSQPLPAFSHTSTLRCPAATSSAKCSPQRADSEASKSSRLSPCDDGRRLRGDITGIGDSKLHAALDHHMLPVQSSRCRRENRDRSRPAQVGGQKTEISSTTTASLSCDRQDRNYLQPTENDMDMNAKSKMHSPIAVNSHKCSVTGKEACEQQTSKTHRVPSTLRALKRPRTSSSDSPQEMSMKRKENNSKIDVEVEKQNSARLPWHKPTSPQPQTLSQAKILAPDESDNEFTERSRSRRSSSVYRSSRGGARKNKIPSVFRSVIPWNSDANSSISPLLSTPSSCSLRRKRNEYGVDKITDAEVPKRIKSPTHEWSDSKERRGRSLSPRARSPVVRLTTDTKWARRGSRYFGEREVTESVRRDVSVSSWSRPHNYSRRSGTPRSRH</sequence>
<evidence type="ECO:0000313" key="3">
    <source>
        <dbReference type="EMBL" id="MFH4976874.1"/>
    </source>
</evidence>
<evidence type="ECO:0000256" key="1">
    <source>
        <dbReference type="SAM" id="Coils"/>
    </source>
</evidence>
<dbReference type="AlphaFoldDB" id="A0ABD6E9Z8"/>
<evidence type="ECO:0000256" key="2">
    <source>
        <dbReference type="SAM" id="MobiDB-lite"/>
    </source>
</evidence>
<feature type="compositionally biased region" description="Basic and acidic residues" evidence="2">
    <location>
        <begin position="340"/>
        <end position="358"/>
    </location>
</feature>
<feature type="region of interest" description="Disordered" evidence="2">
    <location>
        <begin position="512"/>
        <end position="544"/>
    </location>
</feature>
<feature type="coiled-coil region" evidence="1">
    <location>
        <begin position="37"/>
        <end position="71"/>
    </location>
</feature>
<feature type="region of interest" description="Disordered" evidence="2">
    <location>
        <begin position="456"/>
        <end position="496"/>
    </location>
</feature>
<dbReference type="Proteomes" id="UP001608902">
    <property type="component" value="Unassembled WGS sequence"/>
</dbReference>
<feature type="compositionally biased region" description="Low complexity" evidence="2">
    <location>
        <begin position="105"/>
        <end position="119"/>
    </location>
</feature>
<proteinExistence type="predicted"/>
<reference evidence="3 4" key="1">
    <citation type="submission" date="2024-08" db="EMBL/GenBank/DDBJ databases">
        <title>Gnathostoma spinigerum genome.</title>
        <authorList>
            <person name="Gonzalez-Bertolin B."/>
            <person name="Monzon S."/>
            <person name="Zaballos A."/>
            <person name="Jimenez P."/>
            <person name="Dekumyoy P."/>
            <person name="Varona S."/>
            <person name="Cuesta I."/>
            <person name="Sumanam S."/>
            <person name="Adisakwattana P."/>
            <person name="Gasser R.B."/>
            <person name="Hernandez-Gonzalez A."/>
            <person name="Young N.D."/>
            <person name="Perteguer M.J."/>
        </authorList>
    </citation>
    <scope>NUCLEOTIDE SEQUENCE [LARGE SCALE GENOMIC DNA]</scope>
    <source>
        <strain evidence="3">AL3</strain>
        <tissue evidence="3">Liver</tissue>
    </source>
</reference>
<comment type="caution">
    <text evidence="3">The sequence shown here is derived from an EMBL/GenBank/DDBJ whole genome shotgun (WGS) entry which is preliminary data.</text>
</comment>
<name>A0ABD6E9Z8_9BILA</name>
<keyword evidence="1" id="KW-0175">Coiled coil</keyword>
<feature type="compositionally biased region" description="Basic and acidic residues" evidence="2">
    <location>
        <begin position="456"/>
        <end position="478"/>
    </location>
</feature>
<feature type="region of interest" description="Disordered" evidence="2">
    <location>
        <begin position="229"/>
        <end position="279"/>
    </location>
</feature>
<evidence type="ECO:0000313" key="4">
    <source>
        <dbReference type="Proteomes" id="UP001608902"/>
    </source>
</evidence>
<dbReference type="EMBL" id="JBGFUD010001882">
    <property type="protein sequence ID" value="MFH4976874.1"/>
    <property type="molecule type" value="Genomic_DNA"/>
</dbReference>
<gene>
    <name evidence="3" type="ORF">AB6A40_003583</name>
</gene>
<feature type="compositionally biased region" description="Basic and acidic residues" evidence="2">
    <location>
        <begin position="512"/>
        <end position="522"/>
    </location>
</feature>
<feature type="compositionally biased region" description="Basic and acidic residues" evidence="2">
    <location>
        <begin position="189"/>
        <end position="210"/>
    </location>
</feature>
<feature type="compositionally biased region" description="Polar residues" evidence="2">
    <location>
        <begin position="535"/>
        <end position="544"/>
    </location>
</feature>
<feature type="region of interest" description="Disordered" evidence="2">
    <location>
        <begin position="88"/>
        <end position="120"/>
    </location>
</feature>
<protein>
    <submittedName>
        <fullName evidence="3">Uncharacterized protein</fullName>
    </submittedName>
</protein>
<feature type="compositionally biased region" description="Basic and acidic residues" evidence="2">
    <location>
        <begin position="236"/>
        <end position="245"/>
    </location>
</feature>
<feature type="region of interest" description="Disordered" evidence="2">
    <location>
        <begin position="178"/>
        <end position="210"/>
    </location>
</feature>
<feature type="compositionally biased region" description="Polar residues" evidence="2">
    <location>
        <begin position="254"/>
        <end position="278"/>
    </location>
</feature>
<organism evidence="3 4">
    <name type="scientific">Gnathostoma spinigerum</name>
    <dbReference type="NCBI Taxonomy" id="75299"/>
    <lineage>
        <taxon>Eukaryota</taxon>
        <taxon>Metazoa</taxon>
        <taxon>Ecdysozoa</taxon>
        <taxon>Nematoda</taxon>
        <taxon>Chromadorea</taxon>
        <taxon>Rhabditida</taxon>
        <taxon>Spirurina</taxon>
        <taxon>Gnathostomatomorpha</taxon>
        <taxon>Gnathostomatoidea</taxon>
        <taxon>Gnathostomatidae</taxon>
        <taxon>Gnathostoma</taxon>
    </lineage>
</organism>